<dbReference type="SUPFAM" id="SSF101790">
    <property type="entry name" value="Aminomethyltransferase beta-barrel domain"/>
    <property type="match status" value="1"/>
</dbReference>
<dbReference type="Proteomes" id="UP000624325">
    <property type="component" value="Unassembled WGS sequence"/>
</dbReference>
<proteinExistence type="inferred from homology"/>
<dbReference type="InterPro" id="IPR027266">
    <property type="entry name" value="TrmE/GcvT-like"/>
</dbReference>
<dbReference type="SUPFAM" id="SSF54373">
    <property type="entry name" value="FAD-linked reductases, C-terminal domain"/>
    <property type="match status" value="1"/>
</dbReference>
<dbReference type="Gene3D" id="3.30.9.10">
    <property type="entry name" value="D-Amino Acid Oxidase, subunit A, domain 2"/>
    <property type="match status" value="1"/>
</dbReference>
<dbReference type="PANTHER" id="PTHR43757:SF15">
    <property type="entry name" value="PYRUVATE DEHYDROGENASE PHOSPHATASE REGULATORY SUBUNIT, MITOCHONDRIAL-LIKE"/>
    <property type="match status" value="1"/>
</dbReference>
<feature type="domain" description="GCVT N-terminal" evidence="3">
    <location>
        <begin position="415"/>
        <end position="692"/>
    </location>
</feature>
<evidence type="ECO:0000259" key="2">
    <source>
        <dbReference type="Pfam" id="PF01266"/>
    </source>
</evidence>
<dbReference type="Pfam" id="PF01571">
    <property type="entry name" value="GCV_T"/>
    <property type="match status" value="1"/>
</dbReference>
<dbReference type="PANTHER" id="PTHR43757">
    <property type="entry name" value="AMINOMETHYLTRANSFERASE"/>
    <property type="match status" value="1"/>
</dbReference>
<keyword evidence="7" id="KW-1185">Reference proteome</keyword>
<feature type="domain" description="FAD dependent oxidoreductase central" evidence="5">
    <location>
        <begin position="358"/>
        <end position="413"/>
    </location>
</feature>
<gene>
    <name evidence="6" type="ORF">Air01nite_07840</name>
</gene>
<dbReference type="Pfam" id="PF16350">
    <property type="entry name" value="FAO_M"/>
    <property type="match status" value="1"/>
</dbReference>
<dbReference type="InterPro" id="IPR029043">
    <property type="entry name" value="GcvT/YgfZ_C"/>
</dbReference>
<comment type="similarity">
    <text evidence="1">Belongs to the GcvT family.</text>
</comment>
<dbReference type="InterPro" id="IPR006076">
    <property type="entry name" value="FAD-dep_OxRdtase"/>
</dbReference>
<dbReference type="SUPFAM" id="SSF51905">
    <property type="entry name" value="FAD/NAD(P)-binding domain"/>
    <property type="match status" value="1"/>
</dbReference>
<dbReference type="InterPro" id="IPR028896">
    <property type="entry name" value="GcvT/YgfZ/DmdA"/>
</dbReference>
<dbReference type="InterPro" id="IPR013977">
    <property type="entry name" value="GcvT_C"/>
</dbReference>
<dbReference type="InterPro" id="IPR036188">
    <property type="entry name" value="FAD/NAD-bd_sf"/>
</dbReference>
<evidence type="ECO:0000256" key="1">
    <source>
        <dbReference type="ARBA" id="ARBA00008609"/>
    </source>
</evidence>
<dbReference type="InterPro" id="IPR032503">
    <property type="entry name" value="FAO_M"/>
</dbReference>
<dbReference type="Gene3D" id="3.30.70.1400">
    <property type="entry name" value="Aminomethyltransferase beta-barrel domains"/>
    <property type="match status" value="1"/>
</dbReference>
<feature type="domain" description="Aminomethyltransferase C-terminal" evidence="4">
    <location>
        <begin position="713"/>
        <end position="799"/>
    </location>
</feature>
<evidence type="ECO:0000259" key="5">
    <source>
        <dbReference type="Pfam" id="PF16350"/>
    </source>
</evidence>
<dbReference type="EMBL" id="BONC01000003">
    <property type="protein sequence ID" value="GIF54689.1"/>
    <property type="molecule type" value="Genomic_DNA"/>
</dbReference>
<organism evidence="6 7">
    <name type="scientific">Asanoa iriomotensis</name>
    <dbReference type="NCBI Taxonomy" id="234613"/>
    <lineage>
        <taxon>Bacteria</taxon>
        <taxon>Bacillati</taxon>
        <taxon>Actinomycetota</taxon>
        <taxon>Actinomycetes</taxon>
        <taxon>Micromonosporales</taxon>
        <taxon>Micromonosporaceae</taxon>
        <taxon>Asanoa</taxon>
    </lineage>
</organism>
<evidence type="ECO:0000259" key="3">
    <source>
        <dbReference type="Pfam" id="PF01571"/>
    </source>
</evidence>
<evidence type="ECO:0000259" key="4">
    <source>
        <dbReference type="Pfam" id="PF08669"/>
    </source>
</evidence>
<accession>A0ABQ4BW12</accession>
<dbReference type="Gene3D" id="3.30.1360.120">
    <property type="entry name" value="Probable tRNA modification gtpase trme, domain 1"/>
    <property type="match status" value="1"/>
</dbReference>
<dbReference type="SUPFAM" id="SSF103025">
    <property type="entry name" value="Folate-binding domain"/>
    <property type="match status" value="1"/>
</dbReference>
<feature type="domain" description="FAD dependent oxidoreductase" evidence="2">
    <location>
        <begin position="2"/>
        <end position="355"/>
    </location>
</feature>
<dbReference type="InterPro" id="IPR006222">
    <property type="entry name" value="GCVT_N"/>
</dbReference>
<name>A0ABQ4BW12_9ACTN</name>
<comment type="caution">
    <text evidence="6">The sequence shown here is derived from an EMBL/GenBank/DDBJ whole genome shotgun (WGS) entry which is preliminary data.</text>
</comment>
<protein>
    <submittedName>
        <fullName evidence="6">Oxidoreductase</fullName>
    </submittedName>
</protein>
<evidence type="ECO:0000313" key="6">
    <source>
        <dbReference type="EMBL" id="GIF54689.1"/>
    </source>
</evidence>
<dbReference type="Pfam" id="PF01266">
    <property type="entry name" value="DAO"/>
    <property type="match status" value="1"/>
</dbReference>
<sequence length="807" mass="88186">MIGGGVIGTSVAYHLAAQGWTDVVLLERDKLTSGTTWHAAGLMVTFGSLSETSTEMRKYTRDLYARLEAETGQSTGLKQVGFIEVAADADRLEEYRRVSAFNRLCGIDVQEIGPGEIKELFPLAHTDDLLAGFYVAEDGRANPVDVTMALAKGARLRGATIIEGVPVTGVLRRGDTVTGVRTPQGDIEAEYVVNCAGMWARQLGEQAGVSIPLQAAEHYYLITEPIAGVSGDLPVLEDPSSYGYYREEGAGLMVGLFEAECAPWHVDRVPEAFSFGTIPPDWDRMAPYLEKAMARVPITGEVGVRTFFCGPESFTPDLSPVFGEAPELRNYFVAAGLNSIGILTGGGIGRALAHWIVDGQPDIDVTGMNIDRLERYQSTPDYRATRTVESLGKVYATHFPGLSMKTARGAKLSPFHDRLVAQRAYFRDVSGWEGADWYAPPGVEPRVAQLSWGRQNWFPYWAEEHKAAREGVILMDMSFMSKYLVRGDEAGAMLDHLSAGAVDGDPEKITYTQWLNDRGTLEADLTVTKLADDRFWVVASDTAHRHALSMMERSAKGRHAFVTDVTGGYAQLNIQGPRSRELLQSVTSADLSNEAFPFRTAREIDLGFARVLCVRITYLGELGYELYIPTEQAIHVYERLTAAGAAVGLRHAGLKALSSLRMEKGYRDYGHDIDNTDSVLEAGLGFAVALDKPGGFVGRDAVLARKAEGPLHRRLVQVLLTDPEPLMFHGEVVRRDGVAVGYIRAASYGFTLGGAVGLAMLTRADGAGLDQAWLDSGEWTVEVADRIVPARCSLRPLYDPTNTRIRM</sequence>
<evidence type="ECO:0000313" key="7">
    <source>
        <dbReference type="Proteomes" id="UP000624325"/>
    </source>
</evidence>
<dbReference type="Pfam" id="PF08669">
    <property type="entry name" value="GCV_T_C"/>
    <property type="match status" value="1"/>
</dbReference>
<reference evidence="6 7" key="1">
    <citation type="submission" date="2021-01" db="EMBL/GenBank/DDBJ databases">
        <title>Whole genome shotgun sequence of Asanoa iriomotensis NBRC 100142.</title>
        <authorList>
            <person name="Komaki H."/>
            <person name="Tamura T."/>
        </authorList>
    </citation>
    <scope>NUCLEOTIDE SEQUENCE [LARGE SCALE GENOMIC DNA]</scope>
    <source>
        <strain evidence="6 7">NBRC 100142</strain>
    </source>
</reference>
<dbReference type="Gene3D" id="2.40.30.110">
    <property type="entry name" value="Aminomethyltransferase beta-barrel domains"/>
    <property type="match status" value="1"/>
</dbReference>
<dbReference type="Gene3D" id="3.50.50.60">
    <property type="entry name" value="FAD/NAD(P)-binding domain"/>
    <property type="match status" value="1"/>
</dbReference>